<evidence type="ECO:0000313" key="2">
    <source>
        <dbReference type="EMBL" id="MBL0744140.1"/>
    </source>
</evidence>
<dbReference type="EMBL" id="JAERRB010000009">
    <property type="protein sequence ID" value="MBL0744140.1"/>
    <property type="molecule type" value="Genomic_DNA"/>
</dbReference>
<keyword evidence="3" id="KW-1185">Reference proteome</keyword>
<evidence type="ECO:0008006" key="4">
    <source>
        <dbReference type="Google" id="ProtNLM"/>
    </source>
</evidence>
<evidence type="ECO:0000256" key="1">
    <source>
        <dbReference type="SAM" id="SignalP"/>
    </source>
</evidence>
<keyword evidence="1" id="KW-0732">Signal</keyword>
<name>A0ABS1KXT5_9BACT</name>
<dbReference type="Proteomes" id="UP000613030">
    <property type="component" value="Unassembled WGS sequence"/>
</dbReference>
<proteinExistence type="predicted"/>
<accession>A0ABS1KXT5</accession>
<reference evidence="2 3" key="1">
    <citation type="submission" date="2021-01" db="EMBL/GenBank/DDBJ databases">
        <title>Chryseolinea sp. Jin1 Genome sequencing and assembly.</title>
        <authorList>
            <person name="Kim I."/>
        </authorList>
    </citation>
    <scope>NUCLEOTIDE SEQUENCE [LARGE SCALE GENOMIC DNA]</scope>
    <source>
        <strain evidence="2 3">Jin1</strain>
    </source>
</reference>
<evidence type="ECO:0000313" key="3">
    <source>
        <dbReference type="Proteomes" id="UP000613030"/>
    </source>
</evidence>
<protein>
    <recommendedName>
        <fullName evidence="4">Outer membrane protein beta-barrel domain-containing protein</fullName>
    </recommendedName>
</protein>
<feature type="signal peptide" evidence="1">
    <location>
        <begin position="1"/>
        <end position="19"/>
    </location>
</feature>
<organism evidence="2 3">
    <name type="scientific">Chryseolinea lacunae</name>
    <dbReference type="NCBI Taxonomy" id="2801331"/>
    <lineage>
        <taxon>Bacteria</taxon>
        <taxon>Pseudomonadati</taxon>
        <taxon>Bacteroidota</taxon>
        <taxon>Cytophagia</taxon>
        <taxon>Cytophagales</taxon>
        <taxon>Fulvivirgaceae</taxon>
        <taxon>Chryseolinea</taxon>
    </lineage>
</organism>
<dbReference type="RefSeq" id="WP_236676236.1">
    <property type="nucleotide sequence ID" value="NZ_JAERRB010000009.1"/>
</dbReference>
<gene>
    <name evidence="2" type="ORF">JI741_23110</name>
</gene>
<comment type="caution">
    <text evidence="2">The sequence shown here is derived from an EMBL/GenBank/DDBJ whole genome shotgun (WGS) entry which is preliminary data.</text>
</comment>
<sequence>MNKVFLLFLSCLATCFAFAQGEINQPRRFDLRINAGSTFTLVQDFNNTVIYGKNMMIPGFIDPSNAQSVSVSSATSTARSQLGWHVEAELFYRLPQNLRLSVGAGLKKVRFDTNSRFTYFDNGQSKTYNLDDFDRRFGETRLLYLSVTPVNISKGLFENRLVLQAGPAFNFLLSHDVENVLVIYHSTDSQANRTPDEAYFDTIGNMRNLIWGCNLGASYKIIAPLSVKLSAQYYINSMYEDKSGGFDVEKIRALTVQAGVSVAPFAF</sequence>
<feature type="chain" id="PRO_5046782039" description="Outer membrane protein beta-barrel domain-containing protein" evidence="1">
    <location>
        <begin position="20"/>
        <end position="267"/>
    </location>
</feature>